<dbReference type="SUPFAM" id="SSF51430">
    <property type="entry name" value="NAD(P)-linked oxidoreductase"/>
    <property type="match status" value="1"/>
</dbReference>
<dbReference type="PANTHER" id="PTHR43364:SF4">
    <property type="entry name" value="NAD(P)-LINKED OXIDOREDUCTASE SUPERFAMILY PROTEIN"/>
    <property type="match status" value="1"/>
</dbReference>
<sequence length="354" mass="38126">MRYKLLGRTGLRVSEAALGTATFGTAWGWGAEEKEARKIFNRYAEAGGNFLDCADGYQNSESESLIGGFLETDRDHFVVSTKYGGGPGRTHSVSKTGASRKNMLRSLEKSLRRLRTDRVDIFQVHFDDGVTPVEEILRGFEDVVSAGKALYAGFSNFPAWRIARAATLAEATHGPSVACIQAEYSLAERSIERELLPMAEGLEIGVMAWAALGGGLLSGKYRKQENADSRMSKGGGRVLKEAGPRETAILDAVEAVAKETGASAAQVALGWVRAQNAKRKASIIPIIGARTLEQLEENLAAFAMTLDETHVQRLDAASAIVLGYPHDWLASDLVRNLGSAGHADEIDEPGYPVA</sequence>
<protein>
    <submittedName>
        <fullName evidence="3">Oxidoreductase</fullName>
    </submittedName>
</protein>
<dbReference type="CDD" id="cd19080">
    <property type="entry name" value="AKR_AKR9A_9B"/>
    <property type="match status" value="1"/>
</dbReference>
<dbReference type="GO" id="GO:0005829">
    <property type="term" value="C:cytosol"/>
    <property type="evidence" value="ECO:0007669"/>
    <property type="project" value="TreeGrafter"/>
</dbReference>
<evidence type="ECO:0000313" key="3">
    <source>
        <dbReference type="EMBL" id="PQA87686.1"/>
    </source>
</evidence>
<evidence type="ECO:0000259" key="2">
    <source>
        <dbReference type="Pfam" id="PF00248"/>
    </source>
</evidence>
<dbReference type="GO" id="GO:0016491">
    <property type="term" value="F:oxidoreductase activity"/>
    <property type="evidence" value="ECO:0007669"/>
    <property type="project" value="UniProtKB-KW"/>
</dbReference>
<keyword evidence="1" id="KW-0560">Oxidoreductase</keyword>
<dbReference type="PRINTS" id="PR00069">
    <property type="entry name" value="ALDKETRDTASE"/>
</dbReference>
<organism evidence="3 4">
    <name type="scientific">Hyphococcus luteus</name>
    <dbReference type="NCBI Taxonomy" id="2058213"/>
    <lineage>
        <taxon>Bacteria</taxon>
        <taxon>Pseudomonadati</taxon>
        <taxon>Pseudomonadota</taxon>
        <taxon>Alphaproteobacteria</taxon>
        <taxon>Parvularculales</taxon>
        <taxon>Parvularculaceae</taxon>
        <taxon>Hyphococcus</taxon>
    </lineage>
</organism>
<dbReference type="EMBL" id="PJCH01000006">
    <property type="protein sequence ID" value="PQA87686.1"/>
    <property type="molecule type" value="Genomic_DNA"/>
</dbReference>
<name>A0A2S7K5D8_9PROT</name>
<dbReference type="AlphaFoldDB" id="A0A2S7K5D8"/>
<gene>
    <name evidence="3" type="ORF">CW354_11080</name>
</gene>
<dbReference type="Pfam" id="PF00248">
    <property type="entry name" value="Aldo_ket_red"/>
    <property type="match status" value="1"/>
</dbReference>
<comment type="caution">
    <text evidence="3">The sequence shown here is derived from an EMBL/GenBank/DDBJ whole genome shotgun (WGS) entry which is preliminary data.</text>
</comment>
<accession>A0A2S7K5D8</accession>
<dbReference type="OrthoDB" id="9773828at2"/>
<evidence type="ECO:0000313" key="4">
    <source>
        <dbReference type="Proteomes" id="UP000239504"/>
    </source>
</evidence>
<dbReference type="PANTHER" id="PTHR43364">
    <property type="entry name" value="NADH-SPECIFIC METHYLGLYOXAL REDUCTASE-RELATED"/>
    <property type="match status" value="1"/>
</dbReference>
<keyword evidence="4" id="KW-1185">Reference proteome</keyword>
<dbReference type="RefSeq" id="WP_104830223.1">
    <property type="nucleotide sequence ID" value="NZ_PJCH01000006.1"/>
</dbReference>
<dbReference type="Proteomes" id="UP000239504">
    <property type="component" value="Unassembled WGS sequence"/>
</dbReference>
<dbReference type="InterPro" id="IPR050523">
    <property type="entry name" value="AKR_Detox_Biosynth"/>
</dbReference>
<dbReference type="InterPro" id="IPR023210">
    <property type="entry name" value="NADP_OxRdtase_dom"/>
</dbReference>
<feature type="domain" description="NADP-dependent oxidoreductase" evidence="2">
    <location>
        <begin position="18"/>
        <end position="317"/>
    </location>
</feature>
<dbReference type="InterPro" id="IPR020471">
    <property type="entry name" value="AKR"/>
</dbReference>
<reference evidence="3 4" key="1">
    <citation type="submission" date="2017-12" db="EMBL/GenBank/DDBJ databases">
        <authorList>
            <person name="Hurst M.R.H."/>
        </authorList>
    </citation>
    <scope>NUCLEOTIDE SEQUENCE [LARGE SCALE GENOMIC DNA]</scope>
    <source>
        <strain evidence="3 4">SY-3-19</strain>
    </source>
</reference>
<dbReference type="Gene3D" id="3.20.20.100">
    <property type="entry name" value="NADP-dependent oxidoreductase domain"/>
    <property type="match status" value="1"/>
</dbReference>
<proteinExistence type="predicted"/>
<evidence type="ECO:0000256" key="1">
    <source>
        <dbReference type="ARBA" id="ARBA00023002"/>
    </source>
</evidence>
<dbReference type="InterPro" id="IPR036812">
    <property type="entry name" value="NAD(P)_OxRdtase_dom_sf"/>
</dbReference>